<dbReference type="Proteomes" id="UP000604046">
    <property type="component" value="Unassembled WGS sequence"/>
</dbReference>
<comment type="caution">
    <text evidence="2">The sequence shown here is derived from an EMBL/GenBank/DDBJ whole genome shotgun (WGS) entry which is preliminary data.</text>
</comment>
<gene>
    <name evidence="2" type="ORF">SNAT2548_LOCUS23233</name>
</gene>
<organism evidence="2 3">
    <name type="scientific">Symbiodinium natans</name>
    <dbReference type="NCBI Taxonomy" id="878477"/>
    <lineage>
        <taxon>Eukaryota</taxon>
        <taxon>Sar</taxon>
        <taxon>Alveolata</taxon>
        <taxon>Dinophyceae</taxon>
        <taxon>Suessiales</taxon>
        <taxon>Symbiodiniaceae</taxon>
        <taxon>Symbiodinium</taxon>
    </lineage>
</organism>
<evidence type="ECO:0000313" key="2">
    <source>
        <dbReference type="EMBL" id="CAE7427274.1"/>
    </source>
</evidence>
<protein>
    <submittedName>
        <fullName evidence="2">Uncharacterized protein</fullName>
    </submittedName>
</protein>
<keyword evidence="3" id="KW-1185">Reference proteome</keyword>
<feature type="compositionally biased region" description="Low complexity" evidence="1">
    <location>
        <begin position="1"/>
        <end position="18"/>
    </location>
</feature>
<feature type="compositionally biased region" description="Low complexity" evidence="1">
    <location>
        <begin position="381"/>
        <end position="409"/>
    </location>
</feature>
<name>A0A812RAJ4_9DINO</name>
<evidence type="ECO:0000313" key="3">
    <source>
        <dbReference type="Proteomes" id="UP000604046"/>
    </source>
</evidence>
<feature type="region of interest" description="Disordered" evidence="1">
    <location>
        <begin position="374"/>
        <end position="409"/>
    </location>
</feature>
<dbReference type="AlphaFoldDB" id="A0A812RAJ4"/>
<feature type="region of interest" description="Disordered" evidence="1">
    <location>
        <begin position="1"/>
        <end position="25"/>
    </location>
</feature>
<reference evidence="2" key="1">
    <citation type="submission" date="2021-02" db="EMBL/GenBank/DDBJ databases">
        <authorList>
            <person name="Dougan E. K."/>
            <person name="Rhodes N."/>
            <person name="Thang M."/>
            <person name="Chan C."/>
        </authorList>
    </citation>
    <scope>NUCLEOTIDE SEQUENCE</scope>
</reference>
<sequence>MADPASSCPARLSSSPSLARRRRPPVTSVGARVEVMSELMSTDTWKVLDSTIRDSFPVVLALIPVPPSTEHPMGGELLHSMTMCLGDIETLRAQGATVVAAALRACGSYSISGYVLRDSLYAGASILWGPIKRAAMEAVSSLEEMSKVCSSDHGEIEKLGVTLSEVSFLVIDLCANSSTGTLHTFFVVAAFCVVGSYITSGQVQPRMFFAGIRRLLWDAGSFSFDVLTQWCIALKLSMKSQIGELWSSRQGGICHYCLPTGFEFKASNDDKFDDAIAFAHRCSRCVLRHWTVGDRPMYKAERYHHKLLHRSQHVICSDRQTAKGMLANINLTRSNLVDDPALDRQYSYQTYLAHAVRAELITLGGSITFVSDSPGGQGVTAPRGDPSSSASSSDAPATGSGPAGNIKAAESSATAAASRLIEPGAPLVPYTSAPPGIPMEHVRVIVDWDKVDLRKDLGMKTEALAVLDAESKVRIIDDDLLATHGVTPKARVSMPGVTDLDLMNVHVACNTHDNALAGIGNRHYAKKYAEVSYEGVEFKNQVGNPYEIIRRPLHAMVETITPVLLDIDESEIKRVDSKSMDIPMSEVVSELHGKTLFPLHKMISEIAPNSFTEKLIEENFDAVSGTCLPKAPVTKAFVKPNETLNKIKPRLAQHAGPQGSAMRVSKVQTIMVSASASCPSTKTTALVDSHLPIGSFDSSVTDKCTGDVTKPGIRRILEEALMNGVAKKFPDAADYQNAAKTRWKKKDTVLFDTLTLITEILIRYSGDGLASVGNYYINWNVDKTVDAIAEATFTLWDWSEYTLKEIVECLPTFLCDKNNIKQIVDYVKWKASYIAETIKRESTGKHVEKPDSEFIDGEGDDRLKGYRWKFIQKFRCKDKTGKDCREVLGIITAILYVAAGMSLEPQDRSGRVSPEKLIDTTNRIEFTSRIFVPLSRGKKMMSFPKLRKTFAAATVSFNVTDEFTKAAATKMLSIMGMCDECPLQLPFYAVIFRYYMEKITDDNIVMDKRKYEWWELKLIYIVKDNKLDSTLSTVYKHLMDKASSRTSPELQAQMIDALAVEP</sequence>
<dbReference type="EMBL" id="CAJNDS010002314">
    <property type="protein sequence ID" value="CAE7427274.1"/>
    <property type="molecule type" value="Genomic_DNA"/>
</dbReference>
<proteinExistence type="predicted"/>
<evidence type="ECO:0000256" key="1">
    <source>
        <dbReference type="SAM" id="MobiDB-lite"/>
    </source>
</evidence>
<accession>A0A812RAJ4</accession>